<dbReference type="SMART" id="SM00866">
    <property type="entry name" value="UTRA"/>
    <property type="match status" value="1"/>
</dbReference>
<dbReference type="FunFam" id="1.10.10.10:FF:000079">
    <property type="entry name" value="GntR family transcriptional regulator"/>
    <property type="match status" value="1"/>
</dbReference>
<feature type="domain" description="HTH gntR-type" evidence="4">
    <location>
        <begin position="9"/>
        <end position="77"/>
    </location>
</feature>
<name>A0A9X8UGY3_9FIRM</name>
<dbReference type="SMART" id="SM00345">
    <property type="entry name" value="HTH_GNTR"/>
    <property type="match status" value="1"/>
</dbReference>
<dbReference type="SUPFAM" id="SSF64288">
    <property type="entry name" value="Chorismate lyase-like"/>
    <property type="match status" value="1"/>
</dbReference>
<reference evidence="5 6" key="1">
    <citation type="submission" date="2019-03" db="EMBL/GenBank/DDBJ databases">
        <title>Genomic Encyclopedia of Type Strains, Phase IV (KMG-IV): sequencing the most valuable type-strain genomes for metagenomic binning, comparative biology and taxonomic classification.</title>
        <authorList>
            <person name="Goeker M."/>
        </authorList>
    </citation>
    <scope>NUCLEOTIDE SEQUENCE [LARGE SCALE GENOMIC DNA]</scope>
    <source>
        <strain evidence="5 6">DSM 100433</strain>
    </source>
</reference>
<evidence type="ECO:0000313" key="5">
    <source>
        <dbReference type="EMBL" id="TCL41354.1"/>
    </source>
</evidence>
<dbReference type="Gene3D" id="3.40.1410.10">
    <property type="entry name" value="Chorismate lyase-like"/>
    <property type="match status" value="1"/>
</dbReference>
<accession>A0A9X8UGY3</accession>
<dbReference type="AlphaFoldDB" id="A0A9X8UGY3"/>
<dbReference type="OrthoDB" id="9816541at2"/>
<dbReference type="Gene3D" id="1.10.10.10">
    <property type="entry name" value="Winged helix-like DNA-binding domain superfamily/Winged helix DNA-binding domain"/>
    <property type="match status" value="1"/>
</dbReference>
<keyword evidence="6" id="KW-1185">Reference proteome</keyword>
<dbReference type="InterPro" id="IPR036388">
    <property type="entry name" value="WH-like_DNA-bd_sf"/>
</dbReference>
<evidence type="ECO:0000313" key="6">
    <source>
        <dbReference type="Proteomes" id="UP000294682"/>
    </source>
</evidence>
<dbReference type="PROSITE" id="PS50949">
    <property type="entry name" value="HTH_GNTR"/>
    <property type="match status" value="1"/>
</dbReference>
<proteinExistence type="predicted"/>
<evidence type="ECO:0000256" key="3">
    <source>
        <dbReference type="ARBA" id="ARBA00023163"/>
    </source>
</evidence>
<dbReference type="GO" id="GO:0045892">
    <property type="term" value="P:negative regulation of DNA-templated transcription"/>
    <property type="evidence" value="ECO:0007669"/>
    <property type="project" value="TreeGrafter"/>
</dbReference>
<dbReference type="InterPro" id="IPR011663">
    <property type="entry name" value="UTRA"/>
</dbReference>
<sequence length="237" mass="26773">MELKSSDMQPLYKQLKSILQGEIESGRYQKGEKIPTELELSRRYHVSRITVRNALDELTKENLLVRKQGKGTFVTADKISQPVSGIRGFSEMCRANGCEPGAKVIKSVIEDAGEQDIAELRLQPGAKVIVLERIRSADGVPVSYEISRFPERFSFLLHEDLNNCSMFDLLKEKYAVTFEKATKVIELAFATYEMAHYLEIPSGYPLLAIRSMARDQDGLPGHRAMQFIVGDKFKLIV</sequence>
<dbReference type="GO" id="GO:0003677">
    <property type="term" value="F:DNA binding"/>
    <property type="evidence" value="ECO:0007669"/>
    <property type="project" value="UniProtKB-KW"/>
</dbReference>
<dbReference type="SUPFAM" id="SSF46785">
    <property type="entry name" value="Winged helix' DNA-binding domain"/>
    <property type="match status" value="1"/>
</dbReference>
<dbReference type="PANTHER" id="PTHR44846">
    <property type="entry name" value="MANNOSYL-D-GLYCERATE TRANSPORT/METABOLISM SYSTEM REPRESSOR MNGR-RELATED"/>
    <property type="match status" value="1"/>
</dbReference>
<dbReference type="PRINTS" id="PR00035">
    <property type="entry name" value="HTHGNTR"/>
</dbReference>
<gene>
    <name evidence="5" type="ORF">EDD78_11459</name>
</gene>
<dbReference type="InterPro" id="IPR000524">
    <property type="entry name" value="Tscrpt_reg_HTH_GntR"/>
</dbReference>
<dbReference type="Pfam" id="PF07702">
    <property type="entry name" value="UTRA"/>
    <property type="match status" value="1"/>
</dbReference>
<evidence type="ECO:0000256" key="1">
    <source>
        <dbReference type="ARBA" id="ARBA00023015"/>
    </source>
</evidence>
<keyword evidence="1" id="KW-0805">Transcription regulation</keyword>
<dbReference type="GO" id="GO:0003700">
    <property type="term" value="F:DNA-binding transcription factor activity"/>
    <property type="evidence" value="ECO:0007669"/>
    <property type="project" value="InterPro"/>
</dbReference>
<evidence type="ECO:0000256" key="2">
    <source>
        <dbReference type="ARBA" id="ARBA00023125"/>
    </source>
</evidence>
<protein>
    <submittedName>
        <fullName evidence="5">GntR family transcriptional regulator</fullName>
    </submittedName>
</protein>
<dbReference type="InterPro" id="IPR036390">
    <property type="entry name" value="WH_DNA-bd_sf"/>
</dbReference>
<evidence type="ECO:0000259" key="4">
    <source>
        <dbReference type="PROSITE" id="PS50949"/>
    </source>
</evidence>
<dbReference type="RefSeq" id="WP_079698531.1">
    <property type="nucleotide sequence ID" value="NZ_JADNAH010000078.1"/>
</dbReference>
<dbReference type="CDD" id="cd07377">
    <property type="entry name" value="WHTH_GntR"/>
    <property type="match status" value="1"/>
</dbReference>
<dbReference type="Pfam" id="PF00392">
    <property type="entry name" value="GntR"/>
    <property type="match status" value="1"/>
</dbReference>
<comment type="caution">
    <text evidence="5">The sequence shown here is derived from an EMBL/GenBank/DDBJ whole genome shotgun (WGS) entry which is preliminary data.</text>
</comment>
<dbReference type="PANTHER" id="PTHR44846:SF1">
    <property type="entry name" value="MANNOSYL-D-GLYCERATE TRANSPORT_METABOLISM SYSTEM REPRESSOR MNGR-RELATED"/>
    <property type="match status" value="1"/>
</dbReference>
<keyword evidence="3" id="KW-0804">Transcription</keyword>
<organism evidence="5 6">
    <name type="scientific">Harryflintia acetispora</name>
    <dbReference type="NCBI Taxonomy" id="1849041"/>
    <lineage>
        <taxon>Bacteria</taxon>
        <taxon>Bacillati</taxon>
        <taxon>Bacillota</taxon>
        <taxon>Clostridia</taxon>
        <taxon>Eubacteriales</taxon>
        <taxon>Oscillospiraceae</taxon>
        <taxon>Harryflintia</taxon>
    </lineage>
</organism>
<keyword evidence="2" id="KW-0238">DNA-binding</keyword>
<dbReference type="Proteomes" id="UP000294682">
    <property type="component" value="Unassembled WGS sequence"/>
</dbReference>
<dbReference type="InterPro" id="IPR050679">
    <property type="entry name" value="Bact_HTH_transcr_reg"/>
</dbReference>
<dbReference type="InterPro" id="IPR028978">
    <property type="entry name" value="Chorismate_lyase_/UTRA_dom_sf"/>
</dbReference>
<dbReference type="EMBL" id="SLUK01000014">
    <property type="protein sequence ID" value="TCL41354.1"/>
    <property type="molecule type" value="Genomic_DNA"/>
</dbReference>